<feature type="region of interest" description="Disordered" evidence="1">
    <location>
        <begin position="56"/>
        <end position="78"/>
    </location>
</feature>
<dbReference type="RefSeq" id="WP_163044578.1">
    <property type="nucleotide sequence ID" value="NZ_JAAAMJ010000010.1"/>
</dbReference>
<evidence type="ECO:0000256" key="1">
    <source>
        <dbReference type="SAM" id="MobiDB-lite"/>
    </source>
</evidence>
<organism evidence="2 3">
    <name type="scientific">Aurantimonas aggregata</name>
    <dbReference type="NCBI Taxonomy" id="2047720"/>
    <lineage>
        <taxon>Bacteria</taxon>
        <taxon>Pseudomonadati</taxon>
        <taxon>Pseudomonadota</taxon>
        <taxon>Alphaproteobacteria</taxon>
        <taxon>Hyphomicrobiales</taxon>
        <taxon>Aurantimonadaceae</taxon>
        <taxon>Aurantimonas</taxon>
    </lineage>
</organism>
<sequence>MTAGGLSLRRGSTVAPFERAAMILPTGYVLFGEALGLETLIGGGIAVSAGITPERRQQNGSGVATAPVSQSAPQDQLN</sequence>
<evidence type="ECO:0008006" key="4">
    <source>
        <dbReference type="Google" id="ProtNLM"/>
    </source>
</evidence>
<dbReference type="Proteomes" id="UP000476332">
    <property type="component" value="Unassembled WGS sequence"/>
</dbReference>
<evidence type="ECO:0000313" key="3">
    <source>
        <dbReference type="Proteomes" id="UP000476332"/>
    </source>
</evidence>
<reference evidence="2 3" key="1">
    <citation type="submission" date="2020-01" db="EMBL/GenBank/DDBJ databases">
        <title>Genomes of bacteria type strains.</title>
        <authorList>
            <person name="Chen J."/>
            <person name="Zhu S."/>
            <person name="Chen J."/>
        </authorList>
    </citation>
    <scope>NUCLEOTIDE SEQUENCE [LARGE SCALE GENOMIC DNA]</scope>
    <source>
        <strain evidence="2 3">KCTC 52919</strain>
    </source>
</reference>
<evidence type="ECO:0000313" key="2">
    <source>
        <dbReference type="EMBL" id="NDV87808.1"/>
    </source>
</evidence>
<dbReference type="AlphaFoldDB" id="A0A6L9MJK6"/>
<proteinExistence type="predicted"/>
<dbReference type="EMBL" id="JAAAMJ010000010">
    <property type="protein sequence ID" value="NDV87808.1"/>
    <property type="molecule type" value="Genomic_DNA"/>
</dbReference>
<feature type="compositionally biased region" description="Polar residues" evidence="1">
    <location>
        <begin position="58"/>
        <end position="78"/>
    </location>
</feature>
<comment type="caution">
    <text evidence="2">The sequence shown here is derived from an EMBL/GenBank/DDBJ whole genome shotgun (WGS) entry which is preliminary data.</text>
</comment>
<gene>
    <name evidence="2" type="ORF">GTW51_13965</name>
</gene>
<protein>
    <recommendedName>
        <fullName evidence="4">EamA family transporter</fullName>
    </recommendedName>
</protein>
<keyword evidence="3" id="KW-1185">Reference proteome</keyword>
<name>A0A6L9MJK6_9HYPH</name>
<accession>A0A6L9MJK6</accession>